<dbReference type="PANTHER" id="PTHR48098:SF1">
    <property type="entry name" value="DIACYLGLYCEROL ACYLTRANSFERASE_MYCOLYLTRANSFERASE AG85A"/>
    <property type="match status" value="1"/>
</dbReference>
<dbReference type="Gene3D" id="3.40.50.1820">
    <property type="entry name" value="alpha/beta hydrolase"/>
    <property type="match status" value="1"/>
</dbReference>
<dbReference type="InterPro" id="IPR029058">
    <property type="entry name" value="AB_hydrolase_fold"/>
</dbReference>
<reference evidence="1 2" key="1">
    <citation type="submission" date="2011-08" db="EMBL/GenBank/DDBJ databases">
        <title>The Genome Sequence of Clostridium citroniae WAL-17108.</title>
        <authorList>
            <consortium name="The Broad Institute Genome Sequencing Platform"/>
            <person name="Earl A."/>
            <person name="Ward D."/>
            <person name="Feldgarden M."/>
            <person name="Gevers D."/>
            <person name="Finegold S.M."/>
            <person name="Summanen P.H."/>
            <person name="Molitoris D.R."/>
            <person name="Vaisanen M.L."/>
            <person name="Daigneault M."/>
            <person name="Allen-Vercoe E."/>
            <person name="Young S.K."/>
            <person name="Zeng Q."/>
            <person name="Gargeya S."/>
            <person name="Fitzgerald M."/>
            <person name="Haas B."/>
            <person name="Abouelleil A."/>
            <person name="Alvarado L."/>
            <person name="Arachchi H.M."/>
            <person name="Berlin A."/>
            <person name="Brown A."/>
            <person name="Chapman S.B."/>
            <person name="Chen Z."/>
            <person name="Dunbar C."/>
            <person name="Freedman E."/>
            <person name="Gearin G."/>
            <person name="Gellesch M."/>
            <person name="Goldberg J."/>
            <person name="Griggs A."/>
            <person name="Gujja S."/>
            <person name="Heiman D."/>
            <person name="Howarth C."/>
            <person name="Larson L."/>
            <person name="Lui A."/>
            <person name="MacDonald P.J.P."/>
            <person name="Montmayeur A."/>
            <person name="Murphy C."/>
            <person name="Neiman D."/>
            <person name="Pearson M."/>
            <person name="Priest M."/>
            <person name="Roberts A."/>
            <person name="Saif S."/>
            <person name="Shea T."/>
            <person name="Shenoy N."/>
            <person name="Sisk P."/>
            <person name="Stolte C."/>
            <person name="Sykes S."/>
            <person name="Wortman J."/>
            <person name="Nusbaum C."/>
            <person name="Birren B."/>
        </authorList>
    </citation>
    <scope>NUCLEOTIDE SEQUENCE [LARGE SCALE GENOMIC DNA]</scope>
    <source>
        <strain evidence="1 2">WAL-17108</strain>
    </source>
</reference>
<dbReference type="SUPFAM" id="SSF53474">
    <property type="entry name" value="alpha/beta-Hydrolases"/>
    <property type="match status" value="1"/>
</dbReference>
<sequence>MAYIESLKLYSKVLGREVGISVFLPSFSKKQSLHMADEEKFDKNRRYKTLVLLHGYGRDETAWMRFTKAEMYAEDCGIAVVCPDGGVGHYSDWEVGEKNLTYMEKEMMPALRTMFPLSQSREDNFVGGASMGGYGAMKWAFTYPGTFSHVISFSGGVDMEPRLEHYKKKLDIRPVEAVFGDLSQVMGSPNDIFWLMRQAAEKGVPMPRVYACVGDQDAPVYGACKKLEKLARALGIDITTSYGIGKHDFIYWDQELKQAMYTWLPLNG</sequence>
<name>G5HNE9_9FIRM</name>
<dbReference type="eggNOG" id="COG0627">
    <property type="taxonomic scope" value="Bacteria"/>
</dbReference>
<dbReference type="GO" id="GO:0016747">
    <property type="term" value="F:acyltransferase activity, transferring groups other than amino-acyl groups"/>
    <property type="evidence" value="ECO:0007669"/>
    <property type="project" value="TreeGrafter"/>
</dbReference>
<accession>G5HNE9</accession>
<evidence type="ECO:0000313" key="1">
    <source>
        <dbReference type="EMBL" id="EHE96992.1"/>
    </source>
</evidence>
<proteinExistence type="predicted"/>
<dbReference type="RefSeq" id="WP_007866211.1">
    <property type="nucleotide sequence ID" value="NZ_JH376426.1"/>
</dbReference>
<protein>
    <recommendedName>
        <fullName evidence="3">Esterase</fullName>
    </recommendedName>
</protein>
<comment type="caution">
    <text evidence="1">The sequence shown here is derived from an EMBL/GenBank/DDBJ whole genome shotgun (WGS) entry which is preliminary data.</text>
</comment>
<dbReference type="Pfam" id="PF00756">
    <property type="entry name" value="Esterase"/>
    <property type="match status" value="1"/>
</dbReference>
<dbReference type="Proteomes" id="UP000003763">
    <property type="component" value="Unassembled WGS sequence"/>
</dbReference>
<evidence type="ECO:0000313" key="2">
    <source>
        <dbReference type="Proteomes" id="UP000003763"/>
    </source>
</evidence>
<dbReference type="AlphaFoldDB" id="G5HNE9"/>
<evidence type="ECO:0008006" key="3">
    <source>
        <dbReference type="Google" id="ProtNLM"/>
    </source>
</evidence>
<dbReference type="PATRIC" id="fig|742733.3.peg.4266"/>
<dbReference type="InterPro" id="IPR050583">
    <property type="entry name" value="Mycobacterial_A85_antigen"/>
</dbReference>
<organism evidence="1 2">
    <name type="scientific">[Clostridium] citroniae WAL-17108</name>
    <dbReference type="NCBI Taxonomy" id="742733"/>
    <lineage>
        <taxon>Bacteria</taxon>
        <taxon>Bacillati</taxon>
        <taxon>Bacillota</taxon>
        <taxon>Clostridia</taxon>
        <taxon>Lachnospirales</taxon>
        <taxon>Lachnospiraceae</taxon>
        <taxon>Enterocloster</taxon>
    </lineage>
</organism>
<dbReference type="HOGENOM" id="CLU_037618_3_0_9"/>
<dbReference type="InterPro" id="IPR000801">
    <property type="entry name" value="Esterase-like"/>
</dbReference>
<dbReference type="EMBL" id="ADLJ01000033">
    <property type="protein sequence ID" value="EHE96992.1"/>
    <property type="molecule type" value="Genomic_DNA"/>
</dbReference>
<gene>
    <name evidence="1" type="ORF">HMPREF9469_04111</name>
</gene>
<dbReference type="PANTHER" id="PTHR48098">
    <property type="entry name" value="ENTEROCHELIN ESTERASE-RELATED"/>
    <property type="match status" value="1"/>
</dbReference>